<organism evidence="2 3">
    <name type="scientific">Erwinia psidii</name>
    <dbReference type="NCBI Taxonomy" id="69224"/>
    <lineage>
        <taxon>Bacteria</taxon>
        <taxon>Pseudomonadati</taxon>
        <taxon>Pseudomonadota</taxon>
        <taxon>Gammaproteobacteria</taxon>
        <taxon>Enterobacterales</taxon>
        <taxon>Erwiniaceae</taxon>
        <taxon>Erwinia</taxon>
    </lineage>
</organism>
<gene>
    <name evidence="2" type="ORF">EB241_05355</name>
</gene>
<keyword evidence="1" id="KW-0732">Signal</keyword>
<keyword evidence="3" id="KW-1185">Reference proteome</keyword>
<comment type="caution">
    <text evidence="2">The sequence shown here is derived from an EMBL/GenBank/DDBJ whole genome shotgun (WGS) entry which is preliminary data.</text>
</comment>
<dbReference type="OrthoDB" id="1094867at2"/>
<proteinExistence type="predicted"/>
<evidence type="ECO:0000313" key="3">
    <source>
        <dbReference type="Proteomes" id="UP000279457"/>
    </source>
</evidence>
<evidence type="ECO:0000313" key="2">
    <source>
        <dbReference type="EMBL" id="RQM39364.1"/>
    </source>
</evidence>
<name>A0A3N6S1E9_9GAMM</name>
<dbReference type="PANTHER" id="PTHR35560:SF3">
    <property type="entry name" value="PEPTIDASE S9 PROLYL OLIGOPEPTIDASE CATALYTIC DOMAIN-CONTAINING PROTEIN"/>
    <property type="match status" value="1"/>
</dbReference>
<protein>
    <recommendedName>
        <fullName evidence="4">Alpha/beta hydrolase</fullName>
    </recommendedName>
</protein>
<sequence length="325" mass="35781">MLALLLPLACSLLTFFAEAGSSGWPQDVSEQTFVTQPSGENFHYFISNAKISDNVTSALIVMHGHPRDVGKTLTAALMAARNTPAASQIPVIAPLFQVSDAQSVHCRSAGLPAALPEDALWNCHSWLDGGPDVQNRLSAFSALDQLLAHLKQRWPSLRQVTVAGFSAGGQFVQHYVAFARPPVGMRMRYVIADPGSWLWFDPRALTTCPQINQWKYGLEKVPLWLDDRLAGARERYRNADVRYLEGGDDRGSGPGSYLHILDKSCAANSQGRYRLDRGIRYARYDSEVLKPVIPHPLEVAAGCRHDVLCVFPSQAGRQALFTPAR</sequence>
<feature type="signal peptide" evidence="1">
    <location>
        <begin position="1"/>
        <end position="19"/>
    </location>
</feature>
<dbReference type="PANTHER" id="PTHR35560">
    <property type="entry name" value="BLL0132 PROTEIN"/>
    <property type="match status" value="1"/>
</dbReference>
<dbReference type="EMBL" id="RHHM01000003">
    <property type="protein sequence ID" value="RQM39364.1"/>
    <property type="molecule type" value="Genomic_DNA"/>
</dbReference>
<dbReference type="Proteomes" id="UP000279457">
    <property type="component" value="Unassembled WGS sequence"/>
</dbReference>
<feature type="chain" id="PRO_5018224442" description="Alpha/beta hydrolase" evidence="1">
    <location>
        <begin position="20"/>
        <end position="325"/>
    </location>
</feature>
<evidence type="ECO:0008006" key="4">
    <source>
        <dbReference type="Google" id="ProtNLM"/>
    </source>
</evidence>
<accession>A0A3N6S1E9</accession>
<reference evidence="2 3" key="1">
    <citation type="submission" date="2018-10" db="EMBL/GenBank/DDBJ databases">
        <title>Draft genome sequence for the type isolate of Erwinia psidii, agent causal of bacterial blight in guava (Psidium guajava) and wilt and die-back of Eucalyptus spp.</title>
        <authorList>
            <person name="Hermenegildo P.S."/>
            <person name="Santos S.A."/>
            <person name="Guimaraes L.M.S."/>
            <person name="Vidigal P.M.P."/>
            <person name="Pereira I.C."/>
            <person name="Badel J.L."/>
            <person name="Alfenas-Zerbini P."/>
            <person name="Ferreira M.A.S.V."/>
            <person name="Alfenas A.C."/>
        </authorList>
    </citation>
    <scope>NUCLEOTIDE SEQUENCE [LARGE SCALE GENOMIC DNA]</scope>
    <source>
        <strain evidence="2 3">IBSBF 435</strain>
    </source>
</reference>
<dbReference type="Gene3D" id="3.40.50.1820">
    <property type="entry name" value="alpha/beta hydrolase"/>
    <property type="match status" value="1"/>
</dbReference>
<dbReference type="SUPFAM" id="SSF53474">
    <property type="entry name" value="alpha/beta-Hydrolases"/>
    <property type="match status" value="1"/>
</dbReference>
<dbReference type="InterPro" id="IPR029058">
    <property type="entry name" value="AB_hydrolase_fold"/>
</dbReference>
<evidence type="ECO:0000256" key="1">
    <source>
        <dbReference type="SAM" id="SignalP"/>
    </source>
</evidence>
<dbReference type="AlphaFoldDB" id="A0A3N6S1E9"/>